<protein>
    <recommendedName>
        <fullName evidence="6">Pentacotripeptide-repeat region of PRORP domain-containing protein</fullName>
    </recommendedName>
</protein>
<dbReference type="Proteomes" id="UP000323000">
    <property type="component" value="Chromosome 2"/>
</dbReference>
<evidence type="ECO:0000256" key="1">
    <source>
        <dbReference type="ARBA" id="ARBA00007626"/>
    </source>
</evidence>
<keyword evidence="5" id="KW-1185">Reference proteome</keyword>
<keyword evidence="2" id="KW-0677">Repeat</keyword>
<evidence type="ECO:0008006" key="6">
    <source>
        <dbReference type="Google" id="ProtNLM"/>
    </source>
</evidence>
<proteinExistence type="inferred from homology"/>
<dbReference type="PANTHER" id="PTHR47939">
    <property type="entry name" value="MEMBRANE-ASSOCIATED SALT-INDUCIBLE PROTEIN-LIKE"/>
    <property type="match status" value="1"/>
</dbReference>
<dbReference type="PANTHER" id="PTHR47939:SF13">
    <property type="entry name" value="OS03G0201400 PROTEIN"/>
    <property type="match status" value="1"/>
</dbReference>
<dbReference type="Pfam" id="PF01535">
    <property type="entry name" value="PPR"/>
    <property type="match status" value="3"/>
</dbReference>
<dbReference type="Gene3D" id="1.25.40.10">
    <property type="entry name" value="Tetratricopeptide repeat domain"/>
    <property type="match status" value="3"/>
</dbReference>
<feature type="repeat" description="PPR" evidence="3">
    <location>
        <begin position="360"/>
        <end position="394"/>
    </location>
</feature>
<dbReference type="InterPro" id="IPR002885">
    <property type="entry name" value="PPR_rpt"/>
</dbReference>
<dbReference type="EMBL" id="VAHF01000002">
    <property type="protein sequence ID" value="TXG71160.1"/>
    <property type="molecule type" value="Genomic_DNA"/>
</dbReference>
<evidence type="ECO:0000256" key="2">
    <source>
        <dbReference type="ARBA" id="ARBA00022737"/>
    </source>
</evidence>
<dbReference type="InterPro" id="IPR011990">
    <property type="entry name" value="TPR-like_helical_dom_sf"/>
</dbReference>
<evidence type="ECO:0000313" key="4">
    <source>
        <dbReference type="EMBL" id="TXG71160.1"/>
    </source>
</evidence>
<dbReference type="NCBIfam" id="TIGR00756">
    <property type="entry name" value="PPR"/>
    <property type="match status" value="4"/>
</dbReference>
<dbReference type="PROSITE" id="PS51375">
    <property type="entry name" value="PPR"/>
    <property type="match status" value="3"/>
</dbReference>
<comment type="similarity">
    <text evidence="1">Belongs to the PPR family. P subfamily.</text>
</comment>
<dbReference type="AlphaFoldDB" id="A0A5C7IPH6"/>
<reference evidence="5" key="1">
    <citation type="journal article" date="2019" name="Gigascience">
        <title>De novo genome assembly of the endangered Acer yangbiense, a plant species with extremely small populations endemic to Yunnan Province, China.</title>
        <authorList>
            <person name="Yang J."/>
            <person name="Wariss H.M."/>
            <person name="Tao L."/>
            <person name="Zhang R."/>
            <person name="Yun Q."/>
            <person name="Hollingsworth P."/>
            <person name="Dao Z."/>
            <person name="Luo G."/>
            <person name="Guo H."/>
            <person name="Ma Y."/>
            <person name="Sun W."/>
        </authorList>
    </citation>
    <scope>NUCLEOTIDE SEQUENCE [LARGE SCALE GENOMIC DNA]</scope>
    <source>
        <strain evidence="5">cv. Malutang</strain>
    </source>
</reference>
<sequence length="459" mass="52444">MLLLRNSSKSRIFLLVNPSNKIINTHQPSSTDQITTAICSYSIIQHSSEIYNLNAKDIALCFKQWFKSHDTLLFDRIFDILKTHNDTDADARNAADTALSNLNLRLSESFVLEVLKYGHRNGFDVLSCLKFFDWAGRQPSFQHTRSTFYAVFKILSKARLMSVMLDFLEKFMNPWWCVHRIRYYNTLVVGYAVAGKPYVALHMFGKMRFQGLDLDEFSYHVFLNALVEQGCFDAKFDEAESYLERLVSQGKAVDGLALGSIVEAYCNRGMFENAGRLMEKFCDMGVVSLEYAYGVWLGCLAKAEKLDGALEFLKSKKIMEGFIPDVFKYNLLVSRLLRENRLVEVLDLLTEMRDDQIFPDKVTLNNALCFFCKAGLVEVARELYNSRSEFGLSPNGMAYNYLVNTLCSNGSTKEAFRVLKNSFQRGFFPGNRTFSLLADALCREGRIDKMKELVVIALQ</sequence>
<comment type="caution">
    <text evidence="4">The sequence shown here is derived from an EMBL/GenBank/DDBJ whole genome shotgun (WGS) entry which is preliminary data.</text>
</comment>
<dbReference type="Pfam" id="PF13041">
    <property type="entry name" value="PPR_2"/>
    <property type="match status" value="1"/>
</dbReference>
<name>A0A5C7IPH6_9ROSI</name>
<dbReference type="OrthoDB" id="185373at2759"/>
<dbReference type="InterPro" id="IPR050667">
    <property type="entry name" value="PPR-containing_protein"/>
</dbReference>
<evidence type="ECO:0000313" key="5">
    <source>
        <dbReference type="Proteomes" id="UP000323000"/>
    </source>
</evidence>
<feature type="repeat" description="PPR" evidence="3">
    <location>
        <begin position="395"/>
        <end position="429"/>
    </location>
</feature>
<feature type="repeat" description="PPR" evidence="3">
    <location>
        <begin position="325"/>
        <end position="359"/>
    </location>
</feature>
<gene>
    <name evidence="4" type="ORF">EZV62_006095</name>
</gene>
<organism evidence="4 5">
    <name type="scientific">Acer yangbiense</name>
    <dbReference type="NCBI Taxonomy" id="1000413"/>
    <lineage>
        <taxon>Eukaryota</taxon>
        <taxon>Viridiplantae</taxon>
        <taxon>Streptophyta</taxon>
        <taxon>Embryophyta</taxon>
        <taxon>Tracheophyta</taxon>
        <taxon>Spermatophyta</taxon>
        <taxon>Magnoliopsida</taxon>
        <taxon>eudicotyledons</taxon>
        <taxon>Gunneridae</taxon>
        <taxon>Pentapetalae</taxon>
        <taxon>rosids</taxon>
        <taxon>malvids</taxon>
        <taxon>Sapindales</taxon>
        <taxon>Sapindaceae</taxon>
        <taxon>Hippocastanoideae</taxon>
        <taxon>Acereae</taxon>
        <taxon>Acer</taxon>
    </lineage>
</organism>
<evidence type="ECO:0000256" key="3">
    <source>
        <dbReference type="PROSITE-ProRule" id="PRU00708"/>
    </source>
</evidence>
<accession>A0A5C7IPH6</accession>